<gene>
    <name evidence="2" type="ORF">CWM47_11720</name>
</gene>
<dbReference type="RefSeq" id="WP_100988152.1">
    <property type="nucleotide sequence ID" value="NZ_CP025096.1"/>
</dbReference>
<dbReference type="Gene3D" id="3.40.50.1010">
    <property type="entry name" value="5'-nuclease"/>
    <property type="match status" value="1"/>
</dbReference>
<proteinExistence type="predicted"/>
<organism evidence="2 3">
    <name type="scientific">Spirosoma pollinicola</name>
    <dbReference type="NCBI Taxonomy" id="2057025"/>
    <lineage>
        <taxon>Bacteria</taxon>
        <taxon>Pseudomonadati</taxon>
        <taxon>Bacteroidota</taxon>
        <taxon>Cytophagia</taxon>
        <taxon>Cytophagales</taxon>
        <taxon>Cytophagaceae</taxon>
        <taxon>Spirosoma</taxon>
    </lineage>
</organism>
<dbReference type="SUPFAM" id="SSF88723">
    <property type="entry name" value="PIN domain-like"/>
    <property type="match status" value="1"/>
</dbReference>
<accession>A0A2K8YXT0</accession>
<dbReference type="PANTHER" id="PTHR36173">
    <property type="entry name" value="RIBONUCLEASE VAPC16-RELATED"/>
    <property type="match status" value="1"/>
</dbReference>
<evidence type="ECO:0000259" key="1">
    <source>
        <dbReference type="Pfam" id="PF01850"/>
    </source>
</evidence>
<evidence type="ECO:0000313" key="3">
    <source>
        <dbReference type="Proteomes" id="UP000232883"/>
    </source>
</evidence>
<dbReference type="EMBL" id="CP025096">
    <property type="protein sequence ID" value="AUD02435.1"/>
    <property type="molecule type" value="Genomic_DNA"/>
</dbReference>
<evidence type="ECO:0000313" key="2">
    <source>
        <dbReference type="EMBL" id="AUD02435.1"/>
    </source>
</evidence>
<dbReference type="CDD" id="cd09872">
    <property type="entry name" value="PIN_Sll0205-like"/>
    <property type="match status" value="1"/>
</dbReference>
<dbReference type="PANTHER" id="PTHR36173:SF2">
    <property type="entry name" value="RIBONUCLEASE VAPC16"/>
    <property type="match status" value="1"/>
</dbReference>
<dbReference type="InterPro" id="IPR029060">
    <property type="entry name" value="PIN-like_dom_sf"/>
</dbReference>
<feature type="domain" description="PIN" evidence="1">
    <location>
        <begin position="7"/>
        <end position="102"/>
    </location>
</feature>
<name>A0A2K8YXT0_9BACT</name>
<keyword evidence="3" id="KW-1185">Reference proteome</keyword>
<dbReference type="KEGG" id="spir:CWM47_11720"/>
<protein>
    <submittedName>
        <fullName evidence="2">PIN domain-containing protein</fullName>
    </submittedName>
</protein>
<reference evidence="2 3" key="1">
    <citation type="submission" date="2017-11" db="EMBL/GenBank/DDBJ databases">
        <title>Taxonomic description and genome sequences of Spirosoma HA7 sp. nov., isolated from pollen microhabitat of Corylus avellana.</title>
        <authorList>
            <person name="Ambika Manirajan B."/>
            <person name="Suarez C."/>
            <person name="Ratering S."/>
            <person name="Geissler-Plaum R."/>
            <person name="Cardinale M."/>
            <person name="Sylvia S."/>
        </authorList>
    </citation>
    <scope>NUCLEOTIDE SEQUENCE [LARGE SCALE GENOMIC DNA]</scope>
    <source>
        <strain evidence="2 3">HA7</strain>
    </source>
</reference>
<dbReference type="OrthoDB" id="9798990at2"/>
<dbReference type="Pfam" id="PF01850">
    <property type="entry name" value="PIN"/>
    <property type="match status" value="1"/>
</dbReference>
<sequence>MYARISDSENEIYVRRISLFEVAIKLKIGGRLNLRRGLAGLILDCKNEAIEILPITNDHLLAYDQVPFFEDHRDPFDRLILATALAERIPIILADEKFSRYSDVVDVIW</sequence>
<dbReference type="Proteomes" id="UP000232883">
    <property type="component" value="Chromosome"/>
</dbReference>
<dbReference type="InterPro" id="IPR052919">
    <property type="entry name" value="TA_system_RNase"/>
</dbReference>
<dbReference type="AlphaFoldDB" id="A0A2K8YXT0"/>
<dbReference type="InterPro" id="IPR002716">
    <property type="entry name" value="PIN_dom"/>
</dbReference>
<dbReference type="InterPro" id="IPR041705">
    <property type="entry name" value="PIN_Sll0205"/>
</dbReference>